<dbReference type="InterPro" id="IPR000873">
    <property type="entry name" value="AMP-dep_synth/lig_dom"/>
</dbReference>
<feature type="domain" description="HMG box" evidence="6">
    <location>
        <begin position="16"/>
        <end position="83"/>
    </location>
</feature>
<sequence length="1411" mass="158053">MESWKIGMFRKSGKNNKKKIQKNGFYYFMMEYNKTKLQGKCTDFRRLQGIAEEEWKLMSIEEREPFELMANRARNRCGLESKTEQYGMPHSDVSQTIERQNEMMKLARLDIEEKIFSLDAATSLQTAEFYFVHANSHVLTSSGIVVPCELAVCRYSIKEGVMDAYSVILNIRPIPLGYAADAYQNSATLHKIPAPAEGLGETNARKVYREFLQFLMPNKPLMGDLEDLADIQFPPVYTVQGVADLTGKCINSVQACCMPSADSPIPLLNVYPIEYLMHVILKNIVQSVKLGNADIPEELEACQFAENENLIYNKFHYDYYSQAPEIACQFHEEQDCREHCSKSWSIRMSYTISNYCCNLLGVKRQKWRHYATNNMNITIRTSRPIFLNGNQQDLLNEDPLIVEKDFARAEDLAHFEPPDADSFESKVKHEINAPVVPVSRKQLHPDAPPFHPPVAPEFSASQSNSQSMVKKPQTTRSMYDDDDDDDTNSIISSSSISTLRSLKKSLDIDSILDLAGHKASSKMLPENPVNTGQRSERMGPYGVFDMNLTPEYDYMRNRAGANRLEEIDDDVQSVATTTDSFASVPLQRYKKPTIAVTNMSNILAKPVQERSLYPAYTQKTEPVNTEFSLDELIPVQGGQSSLPSCYTSGQEEDDDEEEDVAARIFTRIEQQEANAAAHGFAAQWAVPHASDARSPSLMSPAGTYMQNPLLQQHSSVPAAQPRQGPNLSHDDQQDTVRGQAPSQVAFAVCPSRNRQPRSNSGLLCSTLPCYRTPFAVVQRLSIFTTMISIGRVLCRAGSRRQRALALRSALPSAERRVLLAFNTPTRVTNDLRAFATQAQIPPAFEYEDNKVLPAFKLASDYSDRVALHDLHGEYTYRGLLLSSNQLACEIKNKLGSNSTGLRISFLCPNNASYVIAQWATWIGGHTAVPLYHSHPVPMLQYFIEDSDTALLVTTKEFADVGEELSKLTGRPYFVMDDSLRKLAMKQKDFFPPLHLCEDMEEHQLGGGEQDLVTGQPDEYYAESDAMMVYTSGTTGKPKGVVLTHSNLFHQVSSLCKAWEISSKDVILHTLPLHHMHGIMNALLCPLSVGAKCIMMANYDTSVVWKHLLAIKVPAKDRVNVFMAVPTIYLKLLKEYDDIFAKNERMREYIKATCKKNMRLMVSGSASLPVPVFERWEEVTGHRLLERYGMSEVGMALSNPLNGERVPGHVGYPLPHVHARIAQFTPGQNEYKTLADGNSYSTRITQPGQTEVEGELLVKGPTVFRCYFNKPNATAKEFTPDGWFKTGDTASYAEGKGFKIIGRTSIDIIKTGGYKVGALDVETNLLSHPHIADCAVVGVPDITWGQKIAAVVVPKEGKEVILSELREWAKSHMTPYSIPTLLKCVDKLPKNAMGKVNKKELVQQMFPPQKSH</sequence>
<dbReference type="Gene3D" id="1.10.30.10">
    <property type="entry name" value="High mobility group box domain"/>
    <property type="match status" value="1"/>
</dbReference>
<keyword evidence="3" id="KW-0943">RNA-mediated gene silencing</keyword>
<evidence type="ECO:0000313" key="10">
    <source>
        <dbReference type="Proteomes" id="UP000494165"/>
    </source>
</evidence>
<evidence type="ECO:0008006" key="11">
    <source>
        <dbReference type="Google" id="ProtNLM"/>
    </source>
</evidence>
<dbReference type="PROSITE" id="PS00455">
    <property type="entry name" value="AMP_BINDING"/>
    <property type="match status" value="1"/>
</dbReference>
<dbReference type="GO" id="GO:0005634">
    <property type="term" value="C:nucleus"/>
    <property type="evidence" value="ECO:0007669"/>
    <property type="project" value="UniProtKB-ARBA"/>
</dbReference>
<dbReference type="EMBL" id="CADEPI010000023">
    <property type="protein sequence ID" value="CAB3365981.1"/>
    <property type="molecule type" value="Genomic_DNA"/>
</dbReference>
<dbReference type="GO" id="GO:0060964">
    <property type="term" value="P:regulation of miRNA-mediated gene silencing"/>
    <property type="evidence" value="ECO:0007669"/>
    <property type="project" value="InterPro"/>
</dbReference>
<organism evidence="9 10">
    <name type="scientific">Cloeon dipterum</name>
    <dbReference type="NCBI Taxonomy" id="197152"/>
    <lineage>
        <taxon>Eukaryota</taxon>
        <taxon>Metazoa</taxon>
        <taxon>Ecdysozoa</taxon>
        <taxon>Arthropoda</taxon>
        <taxon>Hexapoda</taxon>
        <taxon>Insecta</taxon>
        <taxon>Pterygota</taxon>
        <taxon>Palaeoptera</taxon>
        <taxon>Ephemeroptera</taxon>
        <taxon>Pisciforma</taxon>
        <taxon>Baetidae</taxon>
        <taxon>Cloeon</taxon>
    </lineage>
</organism>
<dbReference type="SUPFAM" id="SSF56801">
    <property type="entry name" value="Acetyl-CoA synthetase-like"/>
    <property type="match status" value="1"/>
</dbReference>
<dbReference type="InterPro" id="IPR036910">
    <property type="entry name" value="HMG_box_dom_sf"/>
</dbReference>
<evidence type="ECO:0000256" key="4">
    <source>
        <dbReference type="SAM" id="MobiDB-lite"/>
    </source>
</evidence>
<feature type="compositionally biased region" description="Pro residues" evidence="4">
    <location>
        <begin position="446"/>
        <end position="455"/>
    </location>
</feature>
<dbReference type="Proteomes" id="UP000494165">
    <property type="component" value="Unassembled WGS sequence"/>
</dbReference>
<evidence type="ECO:0000259" key="7">
    <source>
        <dbReference type="Pfam" id="PF13017"/>
    </source>
</evidence>
<evidence type="ECO:0000256" key="2">
    <source>
        <dbReference type="ARBA" id="ARBA00007057"/>
    </source>
</evidence>
<dbReference type="OrthoDB" id="2962993at2759"/>
<dbReference type="PANTHER" id="PTHR43201">
    <property type="entry name" value="ACYL-COA SYNTHETASE"/>
    <property type="match status" value="1"/>
</dbReference>
<keyword evidence="10" id="KW-1185">Reference proteome</keyword>
<dbReference type="Gene3D" id="3.40.50.12780">
    <property type="entry name" value="N-terminal domain of ligase-like"/>
    <property type="match status" value="1"/>
</dbReference>
<dbReference type="InterPro" id="IPR009071">
    <property type="entry name" value="HMG_box_dom"/>
</dbReference>
<evidence type="ECO:0000256" key="3">
    <source>
        <dbReference type="ARBA" id="ARBA00023158"/>
    </source>
</evidence>
<dbReference type="Pfam" id="PF00501">
    <property type="entry name" value="AMP-binding"/>
    <property type="match status" value="1"/>
</dbReference>
<feature type="region of interest" description="Disordered" evidence="4">
    <location>
        <begin position="521"/>
        <end position="541"/>
    </location>
</feature>
<dbReference type="Pfam" id="PF09011">
    <property type="entry name" value="HMG_box_2"/>
    <property type="match status" value="1"/>
</dbReference>
<feature type="region of interest" description="Disordered" evidence="4">
    <location>
        <begin position="638"/>
        <end position="658"/>
    </location>
</feature>
<dbReference type="GO" id="GO:0031956">
    <property type="term" value="F:medium-chain fatty acid-CoA ligase activity"/>
    <property type="evidence" value="ECO:0007669"/>
    <property type="project" value="TreeGrafter"/>
</dbReference>
<protein>
    <recommendedName>
        <fullName evidence="11">HMG box domain-containing protein</fullName>
    </recommendedName>
</protein>
<feature type="domain" description="Maelstrom" evidence="7">
    <location>
        <begin position="141"/>
        <end position="369"/>
    </location>
</feature>
<comment type="similarity">
    <text evidence="2">Belongs to the maelstrom family.</text>
</comment>
<dbReference type="Gene3D" id="3.30.300.30">
    <property type="match status" value="1"/>
</dbReference>
<dbReference type="InterPro" id="IPR025110">
    <property type="entry name" value="AMP-bd_C"/>
</dbReference>
<evidence type="ECO:0000259" key="5">
    <source>
        <dbReference type="Pfam" id="PF00501"/>
    </source>
</evidence>
<feature type="domain" description="AMP-dependent synthetase/ligase" evidence="5">
    <location>
        <begin position="858"/>
        <end position="1267"/>
    </location>
</feature>
<evidence type="ECO:0000313" key="9">
    <source>
        <dbReference type="EMBL" id="CAB3365981.1"/>
    </source>
</evidence>
<dbReference type="Pfam" id="PF13017">
    <property type="entry name" value="Maelstrom"/>
    <property type="match status" value="1"/>
</dbReference>
<dbReference type="InterPro" id="IPR024970">
    <property type="entry name" value="Maelstrom"/>
</dbReference>
<proteinExistence type="inferred from homology"/>
<dbReference type="PANTHER" id="PTHR43201:SF8">
    <property type="entry name" value="ACYL-COA SYNTHETASE FAMILY MEMBER 3"/>
    <property type="match status" value="1"/>
</dbReference>
<dbReference type="Pfam" id="PF13193">
    <property type="entry name" value="AMP-binding_C"/>
    <property type="match status" value="1"/>
</dbReference>
<comment type="caution">
    <text evidence="9">The sequence shown here is derived from an EMBL/GenBank/DDBJ whole genome shotgun (WGS) entry which is preliminary data.</text>
</comment>
<dbReference type="GO" id="GO:0031047">
    <property type="term" value="P:regulatory ncRNA-mediated gene silencing"/>
    <property type="evidence" value="ECO:0007669"/>
    <property type="project" value="UniProtKB-KW"/>
</dbReference>
<feature type="compositionally biased region" description="Polar residues" evidence="4">
    <location>
        <begin position="638"/>
        <end position="649"/>
    </location>
</feature>
<feature type="domain" description="AMP-binding enzyme C-terminal" evidence="8">
    <location>
        <begin position="1320"/>
        <end position="1394"/>
    </location>
</feature>
<name>A0A8S1CEX4_9INSE</name>
<evidence type="ECO:0000259" key="8">
    <source>
        <dbReference type="Pfam" id="PF13193"/>
    </source>
</evidence>
<dbReference type="InterPro" id="IPR045851">
    <property type="entry name" value="AMP-bd_C_sf"/>
</dbReference>
<dbReference type="InterPro" id="IPR042099">
    <property type="entry name" value="ANL_N_sf"/>
</dbReference>
<dbReference type="SUPFAM" id="SSF47095">
    <property type="entry name" value="HMG-box"/>
    <property type="match status" value="1"/>
</dbReference>
<accession>A0A8S1CEX4</accession>
<evidence type="ECO:0000256" key="1">
    <source>
        <dbReference type="ARBA" id="ARBA00006432"/>
    </source>
</evidence>
<evidence type="ECO:0000259" key="6">
    <source>
        <dbReference type="Pfam" id="PF09011"/>
    </source>
</evidence>
<feature type="region of interest" description="Disordered" evidence="4">
    <location>
        <begin position="714"/>
        <end position="739"/>
    </location>
</feature>
<reference evidence="9 10" key="1">
    <citation type="submission" date="2020-04" db="EMBL/GenBank/DDBJ databases">
        <authorList>
            <person name="Alioto T."/>
            <person name="Alioto T."/>
            <person name="Gomez Garrido J."/>
        </authorList>
    </citation>
    <scope>NUCLEOTIDE SEQUENCE [LARGE SCALE GENOMIC DNA]</scope>
</reference>
<feature type="compositionally biased region" description="Polar residues" evidence="4">
    <location>
        <begin position="459"/>
        <end position="477"/>
    </location>
</feature>
<comment type="similarity">
    <text evidence="1">Belongs to the ATP-dependent AMP-binding enzyme family.</text>
</comment>
<dbReference type="GO" id="GO:0006631">
    <property type="term" value="P:fatty acid metabolic process"/>
    <property type="evidence" value="ECO:0007669"/>
    <property type="project" value="TreeGrafter"/>
</dbReference>
<dbReference type="InterPro" id="IPR020845">
    <property type="entry name" value="AMP-binding_CS"/>
</dbReference>
<dbReference type="CDD" id="cd05941">
    <property type="entry name" value="MCS"/>
    <property type="match status" value="1"/>
</dbReference>
<feature type="region of interest" description="Disordered" evidence="4">
    <location>
        <begin position="441"/>
        <end position="491"/>
    </location>
</feature>
<gene>
    <name evidence="9" type="ORF">CLODIP_2_CD16218</name>
</gene>